<dbReference type="AlphaFoldDB" id="A0A0C2NAW5"/>
<organism evidence="1 2">
    <name type="scientific">Thelohanellus kitauei</name>
    <name type="common">Myxosporean</name>
    <dbReference type="NCBI Taxonomy" id="669202"/>
    <lineage>
        <taxon>Eukaryota</taxon>
        <taxon>Metazoa</taxon>
        <taxon>Cnidaria</taxon>
        <taxon>Myxozoa</taxon>
        <taxon>Myxosporea</taxon>
        <taxon>Bivalvulida</taxon>
        <taxon>Platysporina</taxon>
        <taxon>Myxobolidae</taxon>
        <taxon>Thelohanellus</taxon>
    </lineage>
</organism>
<evidence type="ECO:0000313" key="1">
    <source>
        <dbReference type="EMBL" id="KII73500.1"/>
    </source>
</evidence>
<gene>
    <name evidence="1" type="ORF">RF11_00093</name>
</gene>
<reference evidence="1 2" key="1">
    <citation type="journal article" date="2014" name="Genome Biol. Evol.">
        <title>The genome of the myxosporean Thelohanellus kitauei shows adaptations to nutrient acquisition within its fish host.</title>
        <authorList>
            <person name="Yang Y."/>
            <person name="Xiong J."/>
            <person name="Zhou Z."/>
            <person name="Huo F."/>
            <person name="Miao W."/>
            <person name="Ran C."/>
            <person name="Liu Y."/>
            <person name="Zhang J."/>
            <person name="Feng J."/>
            <person name="Wang M."/>
            <person name="Wang M."/>
            <person name="Wang L."/>
            <person name="Yao B."/>
        </authorList>
    </citation>
    <scope>NUCLEOTIDE SEQUENCE [LARGE SCALE GENOMIC DNA]</scope>
    <source>
        <strain evidence="1">Wuqing</strain>
    </source>
</reference>
<dbReference type="EMBL" id="JWZT01000800">
    <property type="protein sequence ID" value="KII73500.1"/>
    <property type="molecule type" value="Genomic_DNA"/>
</dbReference>
<dbReference type="OrthoDB" id="6123510at2759"/>
<name>A0A0C2NAW5_THEKT</name>
<proteinExistence type="predicted"/>
<evidence type="ECO:0000313" key="2">
    <source>
        <dbReference type="Proteomes" id="UP000031668"/>
    </source>
</evidence>
<comment type="caution">
    <text evidence="1">The sequence shown here is derived from an EMBL/GenBank/DDBJ whole genome shotgun (WGS) entry which is preliminary data.</text>
</comment>
<protein>
    <submittedName>
        <fullName evidence="1">Uncharacterized protein</fullName>
    </submittedName>
</protein>
<keyword evidence="2" id="KW-1185">Reference proteome</keyword>
<accession>A0A0C2NAW5</accession>
<sequence>MKQTVMYGQEKTNNVIEGCYNSFSKSLGLSHPNIWKFLKAIQKEQNLNEFKLAQADAGAKTPQGRIYRDITLRIENIIRKVLLRNVLRNNFVRYVLRGKVLLRKVMESEQNITFLMAKRHSVSDEIRILIIVDVVNNGEERSIVDDIIKKYRRTGIAIKSANGGAIRVKLTPSISSMIVELMNDNVTQSVIDIKNRLNLSVDDTTYPYIEMIQILRLSG</sequence>
<dbReference type="Proteomes" id="UP000031668">
    <property type="component" value="Unassembled WGS sequence"/>
</dbReference>